<dbReference type="PANTHER" id="PTHR22604">
    <property type="entry name" value="OXIDOREDUCTASES"/>
    <property type="match status" value="1"/>
</dbReference>
<dbReference type="STRING" id="272621.LBA1175"/>
<dbReference type="KEGG" id="lac:LBA1175"/>
<dbReference type="PANTHER" id="PTHR22604:SF105">
    <property type="entry name" value="TRANS-1,2-DIHYDROBENZENE-1,2-DIOL DEHYDROGENASE"/>
    <property type="match status" value="1"/>
</dbReference>
<feature type="domain" description="Gfo/Idh/MocA-like oxidoreductase N-terminal" evidence="3">
    <location>
        <begin position="5"/>
        <end position="122"/>
    </location>
</feature>
<evidence type="ECO:0000259" key="4">
    <source>
        <dbReference type="Pfam" id="PF22725"/>
    </source>
</evidence>
<reference evidence="5 6" key="1">
    <citation type="journal article" date="2005" name="Proc. Natl. Acad. Sci. U.S.A.">
        <title>Complete genome sequence of the probiotic lactic acid bacterium Lactobacillus acidophilus NCFM.</title>
        <authorList>
            <person name="Altermann E."/>
            <person name="Russell W.M."/>
            <person name="Azcarate-Peril M.A."/>
            <person name="Barrangou R."/>
            <person name="Buck B.L."/>
            <person name="McAuliffe O."/>
            <person name="Souther N."/>
            <person name="Dobson A."/>
            <person name="Duong T."/>
            <person name="Callanan M."/>
            <person name="Lick S."/>
            <person name="Hamrick A."/>
            <person name="Cano R."/>
            <person name="Klaenhammer T.R."/>
        </authorList>
    </citation>
    <scope>NUCLEOTIDE SEQUENCE [LARGE SCALE GENOMIC DNA]</scope>
    <source>
        <strain evidence="6">ATCC 700396 / NCK56 / N2 / NCFM</strain>
    </source>
</reference>
<name>Q5FJW1_LACAC</name>
<dbReference type="InterPro" id="IPR036291">
    <property type="entry name" value="NAD(P)-bd_dom_sf"/>
</dbReference>
<dbReference type="AlphaFoldDB" id="Q5FJW1"/>
<dbReference type="OrthoDB" id="9815825at2"/>
<dbReference type="Gene3D" id="3.40.50.720">
    <property type="entry name" value="NAD(P)-binding Rossmann-like Domain"/>
    <property type="match status" value="1"/>
</dbReference>
<dbReference type="SUPFAM" id="SSF51735">
    <property type="entry name" value="NAD(P)-binding Rossmann-fold domains"/>
    <property type="match status" value="1"/>
</dbReference>
<sequence length="191" mass="21590">MKKYNWGIIGNGWIAHDMADALNAVNSEIYAAAGVNETTLKDFAQEKHVQHVYTDPDKMIADPNVDIVYIATPHTFHYDYIKKALNANKHVFCEKAITVNARQFDEVEKMAKEKGLILTEGFTLYHMPIYKKVTDLIKSGKLGKIKMIQVNFGSLKDYDPKNRFFNKDLAGGALFDIGGYATAFARTFLDE</sequence>
<dbReference type="GO" id="GO:0000166">
    <property type="term" value="F:nucleotide binding"/>
    <property type="evidence" value="ECO:0007669"/>
    <property type="project" value="InterPro"/>
</dbReference>
<protein>
    <submittedName>
        <fullName evidence="5">Putative dehydrogenase</fullName>
    </submittedName>
</protein>
<dbReference type="EMBL" id="CP000033">
    <property type="protein sequence ID" value="AAV43013.1"/>
    <property type="molecule type" value="Genomic_DNA"/>
</dbReference>
<evidence type="ECO:0000256" key="1">
    <source>
        <dbReference type="ARBA" id="ARBA00010928"/>
    </source>
</evidence>
<dbReference type="InterPro" id="IPR050984">
    <property type="entry name" value="Gfo/Idh/MocA_domain"/>
</dbReference>
<dbReference type="Pfam" id="PF01408">
    <property type="entry name" value="GFO_IDH_MocA"/>
    <property type="match status" value="1"/>
</dbReference>
<dbReference type="InterPro" id="IPR000683">
    <property type="entry name" value="Gfo/Idh/MocA-like_OxRdtase_N"/>
</dbReference>
<organism evidence="6">
    <name type="scientific">Lactobacillus acidophilus (strain ATCC 700396 / NCK56 / N2 / NCFM)</name>
    <dbReference type="NCBI Taxonomy" id="272621"/>
    <lineage>
        <taxon>Bacteria</taxon>
        <taxon>Bacillati</taxon>
        <taxon>Bacillota</taxon>
        <taxon>Bacilli</taxon>
        <taxon>Lactobacillales</taxon>
        <taxon>Lactobacillaceae</taxon>
        <taxon>Lactobacillus</taxon>
    </lineage>
</organism>
<gene>
    <name evidence="5" type="ordered locus">LBA1175</name>
</gene>
<evidence type="ECO:0000256" key="2">
    <source>
        <dbReference type="ARBA" id="ARBA00023002"/>
    </source>
</evidence>
<evidence type="ECO:0000313" key="6">
    <source>
        <dbReference type="Proteomes" id="UP000006381"/>
    </source>
</evidence>
<keyword evidence="2" id="KW-0560">Oxidoreductase</keyword>
<dbReference type="PATRIC" id="fig|272621.13.peg.1115"/>
<feature type="domain" description="GFO/IDH/MocA-like oxidoreductase" evidence="4">
    <location>
        <begin position="130"/>
        <end position="190"/>
    </location>
</feature>
<dbReference type="eggNOG" id="COG0673">
    <property type="taxonomic scope" value="Bacteria"/>
</dbReference>
<dbReference type="Proteomes" id="UP000006381">
    <property type="component" value="Chromosome"/>
</dbReference>
<keyword evidence="6" id="KW-1185">Reference proteome</keyword>
<proteinExistence type="inferred from homology"/>
<comment type="similarity">
    <text evidence="1">Belongs to the Gfo/Idh/MocA family.</text>
</comment>
<evidence type="ECO:0000313" key="5">
    <source>
        <dbReference type="EMBL" id="AAV43013.1"/>
    </source>
</evidence>
<dbReference type="Pfam" id="PF22725">
    <property type="entry name" value="GFO_IDH_MocA_C3"/>
    <property type="match status" value="1"/>
</dbReference>
<dbReference type="Gene3D" id="3.30.360.10">
    <property type="entry name" value="Dihydrodipicolinate Reductase, domain 2"/>
    <property type="match status" value="1"/>
</dbReference>
<accession>Q5FJW1</accession>
<dbReference type="GO" id="GO:0016491">
    <property type="term" value="F:oxidoreductase activity"/>
    <property type="evidence" value="ECO:0007669"/>
    <property type="project" value="UniProtKB-KW"/>
</dbReference>
<dbReference type="BioCyc" id="LACI272621:G1G49-1164-MONOMER"/>
<dbReference type="HOGENOM" id="CLU_023194_7_7_9"/>
<dbReference type="InterPro" id="IPR055170">
    <property type="entry name" value="GFO_IDH_MocA-like_dom"/>
</dbReference>
<evidence type="ECO:0000259" key="3">
    <source>
        <dbReference type="Pfam" id="PF01408"/>
    </source>
</evidence>